<comment type="caution">
    <text evidence="1">The sequence shown here is derived from an EMBL/GenBank/DDBJ whole genome shotgun (WGS) entry which is preliminary data.</text>
</comment>
<protein>
    <submittedName>
        <fullName evidence="1">Uncharacterized protein</fullName>
    </submittedName>
</protein>
<accession>A0ABU5UX53</accession>
<organism evidence="1 2">
    <name type="scientific">Nodularia spumigena UHCC 0060</name>
    <dbReference type="NCBI Taxonomy" id="3110300"/>
    <lineage>
        <taxon>Bacteria</taxon>
        <taxon>Bacillati</taxon>
        <taxon>Cyanobacteriota</taxon>
        <taxon>Cyanophyceae</taxon>
        <taxon>Nostocales</taxon>
        <taxon>Nodulariaceae</taxon>
        <taxon>Nodularia</taxon>
    </lineage>
</organism>
<evidence type="ECO:0000313" key="2">
    <source>
        <dbReference type="Proteomes" id="UP001303285"/>
    </source>
</evidence>
<keyword evidence="2" id="KW-1185">Reference proteome</keyword>
<evidence type="ECO:0000313" key="1">
    <source>
        <dbReference type="EMBL" id="MEA5610895.1"/>
    </source>
</evidence>
<sequence length="62" mass="6418">MSAYLPSDKVLGILSSLRVRLEARNKSTGGSINCSALGGGSSDNIKLLFISYVALATVAIMS</sequence>
<proteinExistence type="predicted"/>
<reference evidence="1 2" key="1">
    <citation type="submission" date="2023-12" db="EMBL/GenBank/DDBJ databases">
        <title>Baltic Sea Cyanobacteria.</title>
        <authorList>
            <person name="Delbaje E."/>
            <person name="Fewer D.P."/>
            <person name="Shishido T.K."/>
        </authorList>
    </citation>
    <scope>NUCLEOTIDE SEQUENCE [LARGE SCALE GENOMIC DNA]</scope>
    <source>
        <strain evidence="1 2">UHCC 0060</strain>
    </source>
</reference>
<gene>
    <name evidence="1" type="ORF">VB695_23010</name>
</gene>
<dbReference type="Proteomes" id="UP001303285">
    <property type="component" value="Unassembled WGS sequence"/>
</dbReference>
<name>A0ABU5UX53_NODSP</name>
<dbReference type="EMBL" id="JAYGHK010000154">
    <property type="protein sequence ID" value="MEA5610895.1"/>
    <property type="molecule type" value="Genomic_DNA"/>
</dbReference>